<keyword evidence="1" id="KW-0472">Membrane</keyword>
<feature type="non-terminal residue" evidence="2">
    <location>
        <position position="1"/>
    </location>
</feature>
<reference evidence="2" key="1">
    <citation type="submission" date="2018-05" db="EMBL/GenBank/DDBJ databases">
        <authorList>
            <person name="Lanie J.A."/>
            <person name="Ng W.-L."/>
            <person name="Kazmierczak K.M."/>
            <person name="Andrzejewski T.M."/>
            <person name="Davidsen T.M."/>
            <person name="Wayne K.J."/>
            <person name="Tettelin H."/>
            <person name="Glass J.I."/>
            <person name="Rusch D."/>
            <person name="Podicherti R."/>
            <person name="Tsui H.-C.T."/>
            <person name="Winkler M.E."/>
        </authorList>
    </citation>
    <scope>NUCLEOTIDE SEQUENCE</scope>
</reference>
<name>A0A381P284_9ZZZZ</name>
<sequence>VSTAIVGLLYNTERITLAVFLPTPGKDSNSAELFGIFPLCFVVIFFAKPIRCLDLLFG</sequence>
<dbReference type="EMBL" id="UINC01000776">
    <property type="protein sequence ID" value="SUZ60970.1"/>
    <property type="molecule type" value="Genomic_DNA"/>
</dbReference>
<protein>
    <submittedName>
        <fullName evidence="2">Uncharacterized protein</fullName>
    </submittedName>
</protein>
<feature type="transmembrane region" description="Helical" evidence="1">
    <location>
        <begin position="30"/>
        <end position="47"/>
    </location>
</feature>
<evidence type="ECO:0000313" key="2">
    <source>
        <dbReference type="EMBL" id="SUZ60970.1"/>
    </source>
</evidence>
<dbReference type="AlphaFoldDB" id="A0A381P284"/>
<evidence type="ECO:0000256" key="1">
    <source>
        <dbReference type="SAM" id="Phobius"/>
    </source>
</evidence>
<keyword evidence="1" id="KW-0812">Transmembrane</keyword>
<gene>
    <name evidence="2" type="ORF">METZ01_LOCUS13824</name>
</gene>
<proteinExistence type="predicted"/>
<keyword evidence="1" id="KW-1133">Transmembrane helix</keyword>
<accession>A0A381P284</accession>
<organism evidence="2">
    <name type="scientific">marine metagenome</name>
    <dbReference type="NCBI Taxonomy" id="408172"/>
    <lineage>
        <taxon>unclassified sequences</taxon>
        <taxon>metagenomes</taxon>
        <taxon>ecological metagenomes</taxon>
    </lineage>
</organism>